<evidence type="ECO:0000313" key="8">
    <source>
        <dbReference type="Proteomes" id="UP000267821"/>
    </source>
</evidence>
<dbReference type="CDD" id="cd22928">
    <property type="entry name" value="HFD_POLE3_DPB4"/>
    <property type="match status" value="1"/>
</dbReference>
<protein>
    <recommendedName>
        <fullName evidence="4">DNA polymerase epsilon subunit D</fullName>
    </recommendedName>
    <alternativeName>
        <fullName evidence="5">DNA polymerase II subunit D</fullName>
    </alternativeName>
</protein>
<dbReference type="InterPro" id="IPR009072">
    <property type="entry name" value="Histone-fold"/>
</dbReference>
<evidence type="ECO:0000259" key="6">
    <source>
        <dbReference type="Pfam" id="PF00808"/>
    </source>
</evidence>
<name>A0A3N4M2Y7_9PEZI</name>
<dbReference type="SUPFAM" id="SSF47113">
    <property type="entry name" value="Histone-fold"/>
    <property type="match status" value="1"/>
</dbReference>
<dbReference type="InParanoid" id="A0A3N4M2Y7"/>
<dbReference type="GO" id="GO:0031507">
    <property type="term" value="P:heterochromatin formation"/>
    <property type="evidence" value="ECO:0007669"/>
    <property type="project" value="TreeGrafter"/>
</dbReference>
<evidence type="ECO:0000256" key="2">
    <source>
        <dbReference type="ARBA" id="ARBA00022705"/>
    </source>
</evidence>
<dbReference type="PANTHER" id="PTHR46172:SF1">
    <property type="entry name" value="DNA POLYMERASE EPSILON SUBUNIT 3"/>
    <property type="match status" value="1"/>
</dbReference>
<evidence type="ECO:0000256" key="3">
    <source>
        <dbReference type="ARBA" id="ARBA00023242"/>
    </source>
</evidence>
<keyword evidence="8" id="KW-1185">Reference proteome</keyword>
<dbReference type="GO" id="GO:0008622">
    <property type="term" value="C:epsilon DNA polymerase complex"/>
    <property type="evidence" value="ECO:0007669"/>
    <property type="project" value="TreeGrafter"/>
</dbReference>
<dbReference type="AlphaFoldDB" id="A0A3N4M2Y7"/>
<dbReference type="STRING" id="1051890.A0A3N4M2Y7"/>
<keyword evidence="3" id="KW-0539">Nucleus</keyword>
<evidence type="ECO:0000256" key="1">
    <source>
        <dbReference type="ARBA" id="ARBA00004123"/>
    </source>
</evidence>
<dbReference type="Pfam" id="PF00808">
    <property type="entry name" value="CBFD_NFYB_HMF"/>
    <property type="match status" value="1"/>
</dbReference>
<dbReference type="GO" id="GO:0008623">
    <property type="term" value="C:CHRAC"/>
    <property type="evidence" value="ECO:0007669"/>
    <property type="project" value="TreeGrafter"/>
</dbReference>
<dbReference type="GO" id="GO:0046982">
    <property type="term" value="F:protein heterodimerization activity"/>
    <property type="evidence" value="ECO:0007669"/>
    <property type="project" value="InterPro"/>
</dbReference>
<feature type="non-terminal residue" evidence="7">
    <location>
        <position position="1"/>
    </location>
</feature>
<gene>
    <name evidence="7" type="ORF">L211DRAFT_777726</name>
</gene>
<proteinExistence type="predicted"/>
<sequence>ENVLPKSIVTRLAKGVLPQNTNIQKDAVLALTKGATVFINYLCTAANENAVKANKKTIMPKDVLEAISQLELDEFGPRLQAELASLSPYLSNLPHTTYIRSPY</sequence>
<dbReference type="InterPro" id="IPR003958">
    <property type="entry name" value="CBFA_NFYB_domain"/>
</dbReference>
<comment type="subcellular location">
    <subcellularLocation>
        <location evidence="1">Nucleus</location>
    </subcellularLocation>
</comment>
<dbReference type="GO" id="GO:0006272">
    <property type="term" value="P:leading strand elongation"/>
    <property type="evidence" value="ECO:0007669"/>
    <property type="project" value="TreeGrafter"/>
</dbReference>
<evidence type="ECO:0000313" key="7">
    <source>
        <dbReference type="EMBL" id="RPB28249.1"/>
    </source>
</evidence>
<evidence type="ECO:0000256" key="4">
    <source>
        <dbReference type="ARBA" id="ARBA00039775"/>
    </source>
</evidence>
<keyword evidence="2" id="KW-0235">DNA replication</keyword>
<dbReference type="OrthoDB" id="1707486at2759"/>
<dbReference type="Proteomes" id="UP000267821">
    <property type="component" value="Unassembled WGS sequence"/>
</dbReference>
<dbReference type="InterPro" id="IPR051377">
    <property type="entry name" value="DNA_Pol-Epsilon_Subunit"/>
</dbReference>
<dbReference type="GO" id="GO:0031490">
    <property type="term" value="F:chromatin DNA binding"/>
    <property type="evidence" value="ECO:0007669"/>
    <property type="project" value="TreeGrafter"/>
</dbReference>
<dbReference type="EMBL" id="ML121529">
    <property type="protein sequence ID" value="RPB28249.1"/>
    <property type="molecule type" value="Genomic_DNA"/>
</dbReference>
<dbReference type="PANTHER" id="PTHR46172">
    <property type="entry name" value="DNA POLYMERASE EPSILON SUBUNIT 3"/>
    <property type="match status" value="1"/>
</dbReference>
<accession>A0A3N4M2Y7</accession>
<organism evidence="7 8">
    <name type="scientific">Terfezia boudieri ATCC MYA-4762</name>
    <dbReference type="NCBI Taxonomy" id="1051890"/>
    <lineage>
        <taxon>Eukaryota</taxon>
        <taxon>Fungi</taxon>
        <taxon>Dikarya</taxon>
        <taxon>Ascomycota</taxon>
        <taxon>Pezizomycotina</taxon>
        <taxon>Pezizomycetes</taxon>
        <taxon>Pezizales</taxon>
        <taxon>Pezizaceae</taxon>
        <taxon>Terfezia</taxon>
    </lineage>
</organism>
<evidence type="ECO:0000256" key="5">
    <source>
        <dbReference type="ARBA" id="ARBA00042096"/>
    </source>
</evidence>
<feature type="domain" description="Transcription factor CBF/NF-Y/archaeal histone" evidence="6">
    <location>
        <begin position="4"/>
        <end position="67"/>
    </location>
</feature>
<reference evidence="7 8" key="1">
    <citation type="journal article" date="2018" name="Nat. Ecol. Evol.">
        <title>Pezizomycetes genomes reveal the molecular basis of ectomycorrhizal truffle lifestyle.</title>
        <authorList>
            <person name="Murat C."/>
            <person name="Payen T."/>
            <person name="Noel B."/>
            <person name="Kuo A."/>
            <person name="Morin E."/>
            <person name="Chen J."/>
            <person name="Kohler A."/>
            <person name="Krizsan K."/>
            <person name="Balestrini R."/>
            <person name="Da Silva C."/>
            <person name="Montanini B."/>
            <person name="Hainaut M."/>
            <person name="Levati E."/>
            <person name="Barry K.W."/>
            <person name="Belfiori B."/>
            <person name="Cichocki N."/>
            <person name="Clum A."/>
            <person name="Dockter R.B."/>
            <person name="Fauchery L."/>
            <person name="Guy J."/>
            <person name="Iotti M."/>
            <person name="Le Tacon F."/>
            <person name="Lindquist E.A."/>
            <person name="Lipzen A."/>
            <person name="Malagnac F."/>
            <person name="Mello A."/>
            <person name="Molinier V."/>
            <person name="Miyauchi S."/>
            <person name="Poulain J."/>
            <person name="Riccioni C."/>
            <person name="Rubini A."/>
            <person name="Sitrit Y."/>
            <person name="Splivallo R."/>
            <person name="Traeger S."/>
            <person name="Wang M."/>
            <person name="Zifcakova L."/>
            <person name="Wipf D."/>
            <person name="Zambonelli A."/>
            <person name="Paolocci F."/>
            <person name="Nowrousian M."/>
            <person name="Ottonello S."/>
            <person name="Baldrian P."/>
            <person name="Spatafora J.W."/>
            <person name="Henrissat B."/>
            <person name="Nagy L.G."/>
            <person name="Aury J.M."/>
            <person name="Wincker P."/>
            <person name="Grigoriev I.V."/>
            <person name="Bonfante P."/>
            <person name="Martin F.M."/>
        </authorList>
    </citation>
    <scope>NUCLEOTIDE SEQUENCE [LARGE SCALE GENOMIC DNA]</scope>
    <source>
        <strain evidence="7 8">ATCC MYA-4762</strain>
    </source>
</reference>
<dbReference type="Gene3D" id="1.10.20.10">
    <property type="entry name" value="Histone, subunit A"/>
    <property type="match status" value="1"/>
</dbReference>
<dbReference type="GO" id="GO:0006974">
    <property type="term" value="P:DNA damage response"/>
    <property type="evidence" value="ECO:0007669"/>
    <property type="project" value="TreeGrafter"/>
</dbReference>